<dbReference type="NCBIfam" id="TIGR03425">
    <property type="entry name" value="urea_degr_2"/>
    <property type="match status" value="1"/>
</dbReference>
<keyword evidence="3" id="KW-1185">Reference proteome</keyword>
<dbReference type="PANTHER" id="PTHR31527:SF0">
    <property type="entry name" value="RE64534P"/>
    <property type="match status" value="1"/>
</dbReference>
<dbReference type="EMBL" id="VCQT01000036">
    <property type="protein sequence ID" value="TMW12131.1"/>
    <property type="molecule type" value="Genomic_DNA"/>
</dbReference>
<accession>A0ABY2XJJ5</accession>
<proteinExistence type="predicted"/>
<sequence>MQTPLYQYTLPGGAHWSFRMRRGTALRLTDLEGGANVGMLFYNPEEKLERYNAPDSLKGQHTFKLTKGNCLYSDMGRVFASIVEDSFGWHDTVCGNLHPQQVKEKYGEHRYQDHHNDWYLSGHTSFLTELAKYGLTERDLAANLNLFSKVATDDDGKMFFDPSAAKAGAQVTLRFEMETLVVMHTCPHPLNPASEYPKKPVHVEMLKADPVQPDDYCLNFRPENGRAFENNRLYYLEPAAGFKPQATS</sequence>
<protein>
    <submittedName>
        <fullName evidence="2">Urea carboxylase-associated family protein</fullName>
    </submittedName>
</protein>
<gene>
    <name evidence="2" type="ORF">FGS76_11590</name>
</gene>
<organism evidence="2 3">
    <name type="scientific">Alloalcanivorax gelatiniphagus</name>
    <dbReference type="NCBI Taxonomy" id="1194167"/>
    <lineage>
        <taxon>Bacteria</taxon>
        <taxon>Pseudomonadati</taxon>
        <taxon>Pseudomonadota</taxon>
        <taxon>Gammaproteobacteria</taxon>
        <taxon>Oceanospirillales</taxon>
        <taxon>Alcanivoracaceae</taxon>
        <taxon>Alloalcanivorax</taxon>
    </lineage>
</organism>
<dbReference type="Pfam" id="PF09347">
    <property type="entry name" value="DUF1989"/>
    <property type="match status" value="1"/>
</dbReference>
<reference evidence="2 3" key="1">
    <citation type="submission" date="2019-05" db="EMBL/GenBank/DDBJ databases">
        <title>Genome of Alcanivorax gelatiniphagus, an oil degrading marine bacteria.</title>
        <authorList>
            <person name="Kwon K.K."/>
        </authorList>
    </citation>
    <scope>NUCLEOTIDE SEQUENCE [LARGE SCALE GENOMIC DNA]</scope>
    <source>
        <strain evidence="2 3">MEBiC 08158</strain>
    </source>
</reference>
<dbReference type="InterPro" id="IPR018959">
    <property type="entry name" value="DUF1989"/>
</dbReference>
<dbReference type="InterPro" id="IPR017792">
    <property type="entry name" value="UAAP1"/>
</dbReference>
<evidence type="ECO:0000259" key="1">
    <source>
        <dbReference type="Pfam" id="PF09347"/>
    </source>
</evidence>
<evidence type="ECO:0000313" key="2">
    <source>
        <dbReference type="EMBL" id="TMW12131.1"/>
    </source>
</evidence>
<dbReference type="Proteomes" id="UP000739180">
    <property type="component" value="Unassembled WGS sequence"/>
</dbReference>
<dbReference type="PANTHER" id="PTHR31527">
    <property type="entry name" value="RE64534P"/>
    <property type="match status" value="1"/>
</dbReference>
<feature type="domain" description="DUF1989" evidence="1">
    <location>
        <begin position="9"/>
        <end position="180"/>
    </location>
</feature>
<comment type="caution">
    <text evidence="2">The sequence shown here is derived from an EMBL/GenBank/DDBJ whole genome shotgun (WGS) entry which is preliminary data.</text>
</comment>
<dbReference type="RefSeq" id="WP_138772805.1">
    <property type="nucleotide sequence ID" value="NZ_JBHSSX010000008.1"/>
</dbReference>
<evidence type="ECO:0000313" key="3">
    <source>
        <dbReference type="Proteomes" id="UP000739180"/>
    </source>
</evidence>
<name>A0ABY2XJJ5_9GAMM</name>